<dbReference type="STRING" id="4155.A0A022S1S0"/>
<reference evidence="2 3" key="1">
    <citation type="journal article" date="2013" name="Proc. Natl. Acad. Sci. U.S.A.">
        <title>Fine-scale variation in meiotic recombination in Mimulus inferred from population shotgun sequencing.</title>
        <authorList>
            <person name="Hellsten U."/>
            <person name="Wright K.M."/>
            <person name="Jenkins J."/>
            <person name="Shu S."/>
            <person name="Yuan Y."/>
            <person name="Wessler S.R."/>
            <person name="Schmutz J."/>
            <person name="Willis J.H."/>
            <person name="Rokhsar D.S."/>
        </authorList>
    </citation>
    <scope>NUCLEOTIDE SEQUENCE [LARGE SCALE GENOMIC DNA]</scope>
    <source>
        <strain evidence="3">cv. DUN x IM62</strain>
    </source>
</reference>
<feature type="compositionally biased region" description="Polar residues" evidence="1">
    <location>
        <begin position="116"/>
        <end position="128"/>
    </location>
</feature>
<sequence length="231" mass="24240">MSAGTATDIGIDLGKFEDPPTKQDTNEKEGKDNANEVLSSKSNSADLPSTLTPDPAVRALSSPFSKSEHQSAGETGESIDKKEPDNHGLHSASVEESGMSESLCSKEDGNIIVSAKSPNTDEFPTSDNLPKGATDVVGLKQGSTVPSAEASFNQPDLGEAPPSIVQDIADRPAEQVPKGSAMDSEIGDKLAHTPQEQDANEKEGKDHTDEDLASKPNLADNFPALSCGIWK</sequence>
<accession>A0A022S1S0</accession>
<dbReference type="Proteomes" id="UP000030748">
    <property type="component" value="Unassembled WGS sequence"/>
</dbReference>
<feature type="region of interest" description="Disordered" evidence="1">
    <location>
        <begin position="1"/>
        <end position="231"/>
    </location>
</feature>
<evidence type="ECO:0000256" key="1">
    <source>
        <dbReference type="SAM" id="MobiDB-lite"/>
    </source>
</evidence>
<feature type="compositionally biased region" description="Basic and acidic residues" evidence="1">
    <location>
        <begin position="78"/>
        <end position="88"/>
    </location>
</feature>
<evidence type="ECO:0000313" key="2">
    <source>
        <dbReference type="EMBL" id="EYU46279.1"/>
    </source>
</evidence>
<keyword evidence="3" id="KW-1185">Reference proteome</keyword>
<proteinExistence type="predicted"/>
<feature type="compositionally biased region" description="Polar residues" evidence="1">
    <location>
        <begin position="141"/>
        <end position="154"/>
    </location>
</feature>
<dbReference type="EMBL" id="KI630171">
    <property type="protein sequence ID" value="EYU46279.1"/>
    <property type="molecule type" value="Genomic_DNA"/>
</dbReference>
<feature type="compositionally biased region" description="Basic and acidic residues" evidence="1">
    <location>
        <begin position="199"/>
        <end position="213"/>
    </location>
</feature>
<protein>
    <submittedName>
        <fullName evidence="2">Uncharacterized protein</fullName>
    </submittedName>
</protein>
<dbReference type="AlphaFoldDB" id="A0A022S1S0"/>
<name>A0A022S1S0_ERYGU</name>
<feature type="compositionally biased region" description="Polar residues" evidence="1">
    <location>
        <begin position="36"/>
        <end position="52"/>
    </location>
</feature>
<organism evidence="2 3">
    <name type="scientific">Erythranthe guttata</name>
    <name type="common">Yellow monkey flower</name>
    <name type="synonym">Mimulus guttatus</name>
    <dbReference type="NCBI Taxonomy" id="4155"/>
    <lineage>
        <taxon>Eukaryota</taxon>
        <taxon>Viridiplantae</taxon>
        <taxon>Streptophyta</taxon>
        <taxon>Embryophyta</taxon>
        <taxon>Tracheophyta</taxon>
        <taxon>Spermatophyta</taxon>
        <taxon>Magnoliopsida</taxon>
        <taxon>eudicotyledons</taxon>
        <taxon>Gunneridae</taxon>
        <taxon>Pentapetalae</taxon>
        <taxon>asterids</taxon>
        <taxon>lamiids</taxon>
        <taxon>Lamiales</taxon>
        <taxon>Phrymaceae</taxon>
        <taxon>Erythranthe</taxon>
    </lineage>
</organism>
<gene>
    <name evidence="2" type="ORF">MIMGU_mgv1a013087mg</name>
</gene>
<feature type="compositionally biased region" description="Basic and acidic residues" evidence="1">
    <location>
        <begin position="14"/>
        <end position="34"/>
    </location>
</feature>
<evidence type="ECO:0000313" key="3">
    <source>
        <dbReference type="Proteomes" id="UP000030748"/>
    </source>
</evidence>